<evidence type="ECO:0000313" key="2">
    <source>
        <dbReference type="Proteomes" id="UP001054945"/>
    </source>
</evidence>
<dbReference type="Proteomes" id="UP001054945">
    <property type="component" value="Unassembled WGS sequence"/>
</dbReference>
<gene>
    <name evidence="1" type="ORF">CEXT_87951</name>
</gene>
<reference evidence="1 2" key="1">
    <citation type="submission" date="2021-06" db="EMBL/GenBank/DDBJ databases">
        <title>Caerostris extrusa draft genome.</title>
        <authorList>
            <person name="Kono N."/>
            <person name="Arakawa K."/>
        </authorList>
    </citation>
    <scope>NUCLEOTIDE SEQUENCE [LARGE SCALE GENOMIC DNA]</scope>
</reference>
<sequence>MGCLTKGSSNLELFGPEHLSGRLTSVWAFKTKGFLSLGLLGLSRKTHPTKTSGDLREDLLDPRFDAVKASTCVD</sequence>
<protein>
    <submittedName>
        <fullName evidence="1">Uncharacterized protein</fullName>
    </submittedName>
</protein>
<dbReference type="AlphaFoldDB" id="A0AAV4MMR9"/>
<accession>A0AAV4MMR9</accession>
<organism evidence="1 2">
    <name type="scientific">Caerostris extrusa</name>
    <name type="common">Bark spider</name>
    <name type="synonym">Caerostris bankana</name>
    <dbReference type="NCBI Taxonomy" id="172846"/>
    <lineage>
        <taxon>Eukaryota</taxon>
        <taxon>Metazoa</taxon>
        <taxon>Ecdysozoa</taxon>
        <taxon>Arthropoda</taxon>
        <taxon>Chelicerata</taxon>
        <taxon>Arachnida</taxon>
        <taxon>Araneae</taxon>
        <taxon>Araneomorphae</taxon>
        <taxon>Entelegynae</taxon>
        <taxon>Araneoidea</taxon>
        <taxon>Araneidae</taxon>
        <taxon>Caerostris</taxon>
    </lineage>
</organism>
<proteinExistence type="predicted"/>
<comment type="caution">
    <text evidence="1">The sequence shown here is derived from an EMBL/GenBank/DDBJ whole genome shotgun (WGS) entry which is preliminary data.</text>
</comment>
<name>A0AAV4MMR9_CAEEX</name>
<dbReference type="EMBL" id="BPLR01019972">
    <property type="protein sequence ID" value="GIX73643.1"/>
    <property type="molecule type" value="Genomic_DNA"/>
</dbReference>
<evidence type="ECO:0000313" key="1">
    <source>
        <dbReference type="EMBL" id="GIX73643.1"/>
    </source>
</evidence>
<keyword evidence="2" id="KW-1185">Reference proteome</keyword>